<evidence type="ECO:0000313" key="1">
    <source>
        <dbReference type="EMBL" id="QXE23797.1"/>
    </source>
</evidence>
<dbReference type="PANTHER" id="PTHR33558">
    <property type="entry name" value="GLUTAREDOXIN-LIKE PROTEIN C5ORF63 HOMOLOG"/>
    <property type="match status" value="1"/>
</dbReference>
<accession>A0A975T7X4</accession>
<dbReference type="InterPro" id="IPR052565">
    <property type="entry name" value="Glutaredoxin-like_YDR286C"/>
</dbReference>
<dbReference type="SUPFAM" id="SSF52833">
    <property type="entry name" value="Thioredoxin-like"/>
    <property type="match status" value="1"/>
</dbReference>
<keyword evidence="2" id="KW-1185">Reference proteome</keyword>
<gene>
    <name evidence="1" type="ORF">B6N60_02488</name>
</gene>
<evidence type="ECO:0008006" key="3">
    <source>
        <dbReference type="Google" id="ProtNLM"/>
    </source>
</evidence>
<dbReference type="InterPro" id="IPR008554">
    <property type="entry name" value="Glutaredoxin-like"/>
</dbReference>
<dbReference type="Proteomes" id="UP000683511">
    <property type="component" value="Chromosome"/>
</dbReference>
<dbReference type="KEGG" id="rsin:B6N60_02488"/>
<organism evidence="1 2">
    <name type="scientific">Richelia sinica FACHB-800</name>
    <dbReference type="NCBI Taxonomy" id="1357546"/>
    <lineage>
        <taxon>Bacteria</taxon>
        <taxon>Bacillati</taxon>
        <taxon>Cyanobacteriota</taxon>
        <taxon>Cyanophyceae</taxon>
        <taxon>Nostocales</taxon>
        <taxon>Nostocaceae</taxon>
        <taxon>Richelia</taxon>
    </lineage>
</organism>
<dbReference type="InterPro" id="IPR036249">
    <property type="entry name" value="Thioredoxin-like_sf"/>
</dbReference>
<evidence type="ECO:0000313" key="2">
    <source>
        <dbReference type="Proteomes" id="UP000683511"/>
    </source>
</evidence>
<dbReference type="Pfam" id="PF05768">
    <property type="entry name" value="Glrx-like"/>
    <property type="match status" value="1"/>
</dbReference>
<dbReference type="AlphaFoldDB" id="A0A975T7X4"/>
<protein>
    <recommendedName>
        <fullName evidence="3">Glutaredoxin 2</fullName>
    </recommendedName>
</protein>
<dbReference type="EMBL" id="CP021056">
    <property type="protein sequence ID" value="QXE23797.1"/>
    <property type="molecule type" value="Genomic_DNA"/>
</dbReference>
<name>A0A975T7X4_9NOST</name>
<dbReference type="PANTHER" id="PTHR33558:SF1">
    <property type="entry name" value="GLUTAREDOXIN-LIKE PROTEIN C5ORF63 HOMOLOG"/>
    <property type="match status" value="1"/>
</dbReference>
<reference evidence="1" key="1">
    <citation type="submission" date="2017-04" db="EMBL/GenBank/DDBJ databases">
        <title>Genome deletions in a multicellular cyanobacterial endosymbiont for morphological adaptation in marine diatoms.</title>
        <authorList>
            <person name="Wang Y."/>
            <person name="Gao H."/>
            <person name="Li R."/>
            <person name="Xu X."/>
        </authorList>
    </citation>
    <scope>NUCLEOTIDE SEQUENCE</scope>
    <source>
        <strain evidence="1">FACHB 800</strain>
    </source>
</reference>
<proteinExistence type="predicted"/>
<dbReference type="Gene3D" id="3.40.30.10">
    <property type="entry name" value="Glutaredoxin"/>
    <property type="match status" value="1"/>
</dbReference>
<sequence length="98" mass="11444">MKQMRLILFSKPGCHLCEGLQEKLEQIQSLKFELEIRDITTREDWFAAYQYEIPVLYLLEDGAEAAKPIPRPSPRASVKQLEQMLCKYMSNSEKNHAE</sequence>